<dbReference type="EMBL" id="PRDL01000001">
    <property type="protein sequence ID" value="MBE8719061.1"/>
    <property type="molecule type" value="Genomic_DNA"/>
</dbReference>
<evidence type="ECO:0000256" key="7">
    <source>
        <dbReference type="ARBA" id="ARBA00022618"/>
    </source>
</evidence>
<keyword evidence="9 13" id="KW-1133">Transmembrane helix</keyword>
<evidence type="ECO:0000313" key="16">
    <source>
        <dbReference type="EMBL" id="MBE8719061.1"/>
    </source>
</evidence>
<evidence type="ECO:0000256" key="4">
    <source>
        <dbReference type="ARBA" id="ARBA00021907"/>
    </source>
</evidence>
<dbReference type="InterPro" id="IPR004513">
    <property type="entry name" value="FtsX"/>
</dbReference>
<dbReference type="PIRSF" id="PIRSF003097">
    <property type="entry name" value="FtsX"/>
    <property type="match status" value="1"/>
</dbReference>
<evidence type="ECO:0000256" key="13">
    <source>
        <dbReference type="SAM" id="Phobius"/>
    </source>
</evidence>
<name>A0A928V8W1_9GAMM</name>
<dbReference type="AlphaFoldDB" id="A0A928V8W1"/>
<dbReference type="Pfam" id="PF02687">
    <property type="entry name" value="FtsX"/>
    <property type="match status" value="1"/>
</dbReference>
<sequence length="300" mass="32948">MAHHSTNAVGSLLRLLETPIQSLMTWLVVAIATTLPATLFVVLLNLQQLGDHWHSSSQISVFLKQGARADAVEALQKKWQARKDIGQLSYISPDAALKEFRDQSGLGRVVDSLDNNPLPGVFLVRPADTDISPDELETLRKSLADEPVVEEAAVDMQWVKRLHQIMQLAERMTIALSVLLALGVILIIGNTIRLTIENRRDEILVTRLVGGTNAWLRRPFLYTGLWYGLGGGIVTTLLLATGIAWLNQPVSSLADLYQSSYRLQGLGFIGSLQLILLAGLTGVIGAWIAVSRHLRQSEAH</sequence>
<dbReference type="Pfam" id="PF18075">
    <property type="entry name" value="FtsX_ECD"/>
    <property type="match status" value="1"/>
</dbReference>
<keyword evidence="11 12" id="KW-0131">Cell cycle</keyword>
<organism evidence="16 17">
    <name type="scientific">Cellvibrio polysaccharolyticus</name>
    <dbReference type="NCBI Taxonomy" id="2082724"/>
    <lineage>
        <taxon>Bacteria</taxon>
        <taxon>Pseudomonadati</taxon>
        <taxon>Pseudomonadota</taxon>
        <taxon>Gammaproteobacteria</taxon>
        <taxon>Cellvibrionales</taxon>
        <taxon>Cellvibrionaceae</taxon>
        <taxon>Cellvibrio</taxon>
    </lineage>
</organism>
<evidence type="ECO:0000256" key="12">
    <source>
        <dbReference type="PIRNR" id="PIRNR003097"/>
    </source>
</evidence>
<proteinExistence type="inferred from homology"/>
<dbReference type="GO" id="GO:0051301">
    <property type="term" value="P:cell division"/>
    <property type="evidence" value="ECO:0007669"/>
    <property type="project" value="UniProtKB-KW"/>
</dbReference>
<keyword evidence="5 12" id="KW-1003">Cell membrane</keyword>
<protein>
    <recommendedName>
        <fullName evidence="4 12">Cell division protein FtsX</fullName>
    </recommendedName>
</protein>
<keyword evidence="6 12" id="KW-0997">Cell inner membrane</keyword>
<evidence type="ECO:0000256" key="8">
    <source>
        <dbReference type="ARBA" id="ARBA00022692"/>
    </source>
</evidence>
<evidence type="ECO:0000256" key="1">
    <source>
        <dbReference type="ARBA" id="ARBA00004429"/>
    </source>
</evidence>
<evidence type="ECO:0000256" key="2">
    <source>
        <dbReference type="ARBA" id="ARBA00007379"/>
    </source>
</evidence>
<feature type="domain" description="FtsX extracellular" evidence="15">
    <location>
        <begin position="58"/>
        <end position="151"/>
    </location>
</feature>
<feature type="transmembrane region" description="Helical" evidence="13">
    <location>
        <begin position="225"/>
        <end position="246"/>
    </location>
</feature>
<evidence type="ECO:0000259" key="14">
    <source>
        <dbReference type="Pfam" id="PF02687"/>
    </source>
</evidence>
<comment type="function">
    <text evidence="12">Part of the ABC transporter FtsEX involved in cellular division.</text>
</comment>
<feature type="transmembrane region" description="Helical" evidence="13">
    <location>
        <begin position="266"/>
        <end position="290"/>
    </location>
</feature>
<dbReference type="Proteomes" id="UP000652567">
    <property type="component" value="Unassembled WGS sequence"/>
</dbReference>
<dbReference type="Gene3D" id="3.30.70.3040">
    <property type="match status" value="1"/>
</dbReference>
<dbReference type="GO" id="GO:0005886">
    <property type="term" value="C:plasma membrane"/>
    <property type="evidence" value="ECO:0007669"/>
    <property type="project" value="UniProtKB-SubCell"/>
</dbReference>
<evidence type="ECO:0000256" key="10">
    <source>
        <dbReference type="ARBA" id="ARBA00023136"/>
    </source>
</evidence>
<keyword evidence="17" id="KW-1185">Reference proteome</keyword>
<reference evidence="16" key="1">
    <citation type="submission" date="2018-07" db="EMBL/GenBank/DDBJ databases">
        <title>Genome assembly of strain Ka43.</title>
        <authorList>
            <person name="Kukolya J."/>
            <person name="Nagy I."/>
            <person name="Horvath B."/>
            <person name="Toth A."/>
        </authorList>
    </citation>
    <scope>NUCLEOTIDE SEQUENCE</scope>
    <source>
        <strain evidence="16">KB43</strain>
    </source>
</reference>
<dbReference type="NCBIfam" id="TIGR00439">
    <property type="entry name" value="FtsX_Gneg"/>
    <property type="match status" value="1"/>
</dbReference>
<comment type="similarity">
    <text evidence="2 12">Belongs to the ABC-4 integral membrane protein family. FtsX subfamily.</text>
</comment>
<comment type="subcellular location">
    <subcellularLocation>
        <location evidence="1">Cell inner membrane</location>
        <topology evidence="1">Multi-pass membrane protein</topology>
    </subcellularLocation>
</comment>
<evidence type="ECO:0000256" key="3">
    <source>
        <dbReference type="ARBA" id="ARBA00011160"/>
    </source>
</evidence>
<dbReference type="InterPro" id="IPR003838">
    <property type="entry name" value="ABC3_permease_C"/>
</dbReference>
<keyword evidence="10 12" id="KW-0472">Membrane</keyword>
<gene>
    <name evidence="16" type="ORF">C4F51_17935</name>
</gene>
<dbReference type="PANTHER" id="PTHR47755">
    <property type="entry name" value="CELL DIVISION PROTEIN FTSX"/>
    <property type="match status" value="1"/>
</dbReference>
<keyword evidence="8 13" id="KW-0812">Transmembrane</keyword>
<feature type="transmembrane region" description="Helical" evidence="13">
    <location>
        <begin position="172"/>
        <end position="192"/>
    </location>
</feature>
<feature type="transmembrane region" description="Helical" evidence="13">
    <location>
        <begin position="23"/>
        <end position="46"/>
    </location>
</feature>
<comment type="subunit">
    <text evidence="3">Forms a membrane-associated complex with FtsE.</text>
</comment>
<dbReference type="InterPro" id="IPR040690">
    <property type="entry name" value="FtsX_ECD"/>
</dbReference>
<dbReference type="GO" id="GO:0032153">
    <property type="term" value="C:cell division site"/>
    <property type="evidence" value="ECO:0007669"/>
    <property type="project" value="TreeGrafter"/>
</dbReference>
<keyword evidence="7 12" id="KW-0132">Cell division</keyword>
<accession>A0A928V8W1</accession>
<evidence type="ECO:0000256" key="6">
    <source>
        <dbReference type="ARBA" id="ARBA00022519"/>
    </source>
</evidence>
<dbReference type="PANTHER" id="PTHR47755:SF1">
    <property type="entry name" value="CELL DIVISION PROTEIN FTSX"/>
    <property type="match status" value="1"/>
</dbReference>
<evidence type="ECO:0000259" key="15">
    <source>
        <dbReference type="Pfam" id="PF18075"/>
    </source>
</evidence>
<dbReference type="InterPro" id="IPR047590">
    <property type="entry name" value="FtsX_proteobact-type"/>
</dbReference>
<evidence type="ECO:0000256" key="5">
    <source>
        <dbReference type="ARBA" id="ARBA00022475"/>
    </source>
</evidence>
<feature type="domain" description="ABC3 transporter permease C-terminal" evidence="14">
    <location>
        <begin position="175"/>
        <end position="294"/>
    </location>
</feature>
<evidence type="ECO:0000256" key="9">
    <source>
        <dbReference type="ARBA" id="ARBA00022989"/>
    </source>
</evidence>
<evidence type="ECO:0000313" key="17">
    <source>
        <dbReference type="Proteomes" id="UP000652567"/>
    </source>
</evidence>
<evidence type="ECO:0000256" key="11">
    <source>
        <dbReference type="ARBA" id="ARBA00023306"/>
    </source>
</evidence>
<comment type="caution">
    <text evidence="16">The sequence shown here is derived from an EMBL/GenBank/DDBJ whole genome shotgun (WGS) entry which is preliminary data.</text>
</comment>